<accession>A0ABM7FUD6</accession>
<evidence type="ECO:0000313" key="1">
    <source>
        <dbReference type="EMBL" id="BBD91506.1"/>
    </source>
</evidence>
<proteinExistence type="predicted"/>
<protein>
    <recommendedName>
        <fullName evidence="3">Bile acid 7-alpha dehydratase</fullName>
    </recommendedName>
</protein>
<dbReference type="SUPFAM" id="SSF54427">
    <property type="entry name" value="NTF2-like"/>
    <property type="match status" value="1"/>
</dbReference>
<evidence type="ECO:0008006" key="3">
    <source>
        <dbReference type="Google" id="ProtNLM"/>
    </source>
</evidence>
<name>A0ABM7FUD6_9STAP</name>
<gene>
    <name evidence="1" type="ORF">JMUB590_0396</name>
</gene>
<dbReference type="GeneID" id="58050169"/>
<dbReference type="EMBL" id="AP018586">
    <property type="protein sequence ID" value="BBD91506.1"/>
    <property type="molecule type" value="Genomic_DNA"/>
</dbReference>
<dbReference type="RefSeq" id="WP_002444402.1">
    <property type="nucleotide sequence ID" value="NZ_AP018585.1"/>
</dbReference>
<evidence type="ECO:0000313" key="2">
    <source>
        <dbReference type="Proteomes" id="UP000274772"/>
    </source>
</evidence>
<reference evidence="1 2" key="1">
    <citation type="submission" date="2018-05" db="EMBL/GenBank/DDBJ databases">
        <title>Complete genome sequencing of three human clinical isolates of Staphylococcus caprae reveals virulence factors similar to those of S. epidermidis and S. capitis.</title>
        <authorList>
            <person name="Watanabe S."/>
            <person name="Cui L."/>
        </authorList>
    </citation>
    <scope>NUCLEOTIDE SEQUENCE [LARGE SCALE GENOMIC DNA]</scope>
    <source>
        <strain evidence="1 2">JMUB590</strain>
    </source>
</reference>
<sequence>MLFERNKPYTNETLLDKENILELIQFERFCRDNALWDSMRSCFAEDSRVNISWFDGTGEEFVKSSEEMNRYAPHQIYNTQMWINDNRAIAMMQATIQFRVDIKNVEMQLDSDAKIIYSLEKNEEGIWLIKGLGSIYEKDKLTPVIPTTINLPNSDFEGYRKSYACLSYALNELGYDVNHDLPGIDRPEAVNKYYEQLDHWLTQNEE</sequence>
<keyword evidence="2" id="KW-1185">Reference proteome</keyword>
<dbReference type="InterPro" id="IPR032710">
    <property type="entry name" value="NTF2-like_dom_sf"/>
</dbReference>
<organism evidence="1 2">
    <name type="scientific">Staphylococcus caprae</name>
    <dbReference type="NCBI Taxonomy" id="29380"/>
    <lineage>
        <taxon>Bacteria</taxon>
        <taxon>Bacillati</taxon>
        <taxon>Bacillota</taxon>
        <taxon>Bacilli</taxon>
        <taxon>Bacillales</taxon>
        <taxon>Staphylococcaceae</taxon>
        <taxon>Staphylococcus</taxon>
    </lineage>
</organism>
<dbReference type="Gene3D" id="3.10.450.50">
    <property type="match status" value="1"/>
</dbReference>
<dbReference type="Proteomes" id="UP000274772">
    <property type="component" value="Chromosome"/>
</dbReference>